<dbReference type="GeneID" id="9521975"/>
<evidence type="ECO:0000256" key="5">
    <source>
        <dbReference type="ARBA" id="ARBA00022989"/>
    </source>
</evidence>
<dbReference type="InterPro" id="IPR003663">
    <property type="entry name" value="Sugar/inositol_transpt"/>
</dbReference>
<dbReference type="Proteomes" id="UP000008866">
    <property type="component" value="Unassembled WGS sequence"/>
</dbReference>
<evidence type="ECO:0000256" key="1">
    <source>
        <dbReference type="ARBA" id="ARBA00004141"/>
    </source>
</evidence>
<feature type="domain" description="Major facilitator superfamily (MFS) profile" evidence="8">
    <location>
        <begin position="9"/>
        <end position="449"/>
    </location>
</feature>
<dbReference type="OMA" id="QIEYEME"/>
<dbReference type="KEGG" id="abe:ARB_04782"/>
<keyword evidence="4 7" id="KW-0812">Transmembrane</keyword>
<name>D4AM92_ARTBC</name>
<dbReference type="PRINTS" id="PR00171">
    <property type="entry name" value="SUGRTRNSPORT"/>
</dbReference>
<dbReference type="InterPro" id="IPR020846">
    <property type="entry name" value="MFS_dom"/>
</dbReference>
<evidence type="ECO:0000313" key="10">
    <source>
        <dbReference type="Proteomes" id="UP000008866"/>
    </source>
</evidence>
<keyword evidence="3" id="KW-0813">Transport</keyword>
<dbReference type="InterPro" id="IPR036259">
    <property type="entry name" value="MFS_trans_sf"/>
</dbReference>
<evidence type="ECO:0000256" key="7">
    <source>
        <dbReference type="SAM" id="Phobius"/>
    </source>
</evidence>
<feature type="transmembrane region" description="Helical" evidence="7">
    <location>
        <begin position="426"/>
        <end position="445"/>
    </location>
</feature>
<keyword evidence="10" id="KW-1185">Reference proteome</keyword>
<sequence length="498" mass="55192">MGFRYTFGIALFAAIGTFLFLYETPIQWTHRRRKSADTVYPDQYRATDKNKKVVAVYIAGEAVGALTQTFIGDKLGHIRFMQFMCVVVTVGTSIQTASVNIGMFLAGRALAGYAVGGLVGTVPIYLSEVSAPHQRGLIGGISGCGIALGTMMSNWVGFACSYAPYGPVQWRLPLSIQIPWGIILFIGLATFMPNSPRQLLRIGMVDEARAAFLKIRRDYDLNESIEEFTLMKAQIEYEMRREVTSIREVFNLFKNRALVSIAVQTMTSLTGVNVIQYYQTAVYGTVAFLSNFITTLYLTDQWGRRKMILSGLSGVILVEIYAAVMQRTFQNTNNQVGKGFSILGIYLFVVNYCKSPNQIYILDILDTKGSRLDGMLNSTTWLYGAEVLPVSLRSKVMGLASASHFIVNVGITEAGPSAFANIKENYYYVFVACTLFFLIVGYFYFPETKHKSLEEIATSFGDKVVGVSGSDFETEREVMAKQPAIQHVEAHSTASTTV</sequence>
<feature type="transmembrane region" description="Helical" evidence="7">
    <location>
        <begin position="110"/>
        <end position="126"/>
    </location>
</feature>
<keyword evidence="6 7" id="KW-0472">Membrane</keyword>
<feature type="transmembrane region" description="Helical" evidence="7">
    <location>
        <begin position="83"/>
        <end position="104"/>
    </location>
</feature>
<keyword evidence="5 7" id="KW-1133">Transmembrane helix</keyword>
<accession>D4AM92</accession>
<dbReference type="EMBL" id="ABSU01000002">
    <property type="protein sequence ID" value="EFE35848.1"/>
    <property type="molecule type" value="Genomic_DNA"/>
</dbReference>
<dbReference type="Pfam" id="PF00083">
    <property type="entry name" value="Sugar_tr"/>
    <property type="match status" value="2"/>
</dbReference>
<feature type="transmembrane region" description="Helical" evidence="7">
    <location>
        <begin position="138"/>
        <end position="158"/>
    </location>
</feature>
<feature type="transmembrane region" description="Helical" evidence="7">
    <location>
        <begin position="306"/>
        <end position="324"/>
    </location>
</feature>
<dbReference type="PROSITE" id="PS50850">
    <property type="entry name" value="MFS"/>
    <property type="match status" value="1"/>
</dbReference>
<dbReference type="HOGENOM" id="CLU_001265_30_13_1"/>
<protein>
    <submittedName>
        <fullName evidence="9">MFS sugar transporter, putative</fullName>
    </submittedName>
</protein>
<reference evidence="10" key="1">
    <citation type="journal article" date="2011" name="Genome Biol.">
        <title>Comparative and functional genomics provide insights into the pathogenicity of dermatophytic fungi.</title>
        <authorList>
            <person name="Burmester A."/>
            <person name="Shelest E."/>
            <person name="Gloeckner G."/>
            <person name="Heddergott C."/>
            <person name="Schindler S."/>
            <person name="Staib P."/>
            <person name="Heidel A."/>
            <person name="Felder M."/>
            <person name="Petzold A."/>
            <person name="Szafranski K."/>
            <person name="Feuermann M."/>
            <person name="Pedruzzi I."/>
            <person name="Priebe S."/>
            <person name="Groth M."/>
            <person name="Winkler R."/>
            <person name="Li W."/>
            <person name="Kniemeyer O."/>
            <person name="Schroeckh V."/>
            <person name="Hertweck C."/>
            <person name="Hube B."/>
            <person name="White T.C."/>
            <person name="Platzer M."/>
            <person name="Guthke R."/>
            <person name="Heitman J."/>
            <person name="Woestemeyer J."/>
            <person name="Zipfel P.F."/>
            <person name="Monod M."/>
            <person name="Brakhage A.A."/>
        </authorList>
    </citation>
    <scope>NUCLEOTIDE SEQUENCE [LARGE SCALE GENOMIC DNA]</scope>
    <source>
        <strain evidence="10">ATCC MYA-4681 / CBS 112371</strain>
    </source>
</reference>
<dbReference type="InterPro" id="IPR050360">
    <property type="entry name" value="MFS_Sugar_Transporters"/>
</dbReference>
<feature type="transmembrane region" description="Helical" evidence="7">
    <location>
        <begin position="336"/>
        <end position="353"/>
    </location>
</feature>
<dbReference type="PANTHER" id="PTHR48022">
    <property type="entry name" value="PLASTIDIC GLUCOSE TRANSPORTER 4"/>
    <property type="match status" value="1"/>
</dbReference>
<comment type="similarity">
    <text evidence="2">Belongs to the major facilitator superfamily. Sugar transporter (TC 2.A.1.1) family.</text>
</comment>
<dbReference type="GO" id="GO:0016020">
    <property type="term" value="C:membrane"/>
    <property type="evidence" value="ECO:0007669"/>
    <property type="project" value="UniProtKB-SubCell"/>
</dbReference>
<dbReference type="SUPFAM" id="SSF103473">
    <property type="entry name" value="MFS general substrate transporter"/>
    <property type="match status" value="1"/>
</dbReference>
<feature type="transmembrane region" description="Helical" evidence="7">
    <location>
        <begin position="281"/>
        <end position="299"/>
    </location>
</feature>
<organism evidence="9 10">
    <name type="scientific">Arthroderma benhamiae (strain ATCC MYA-4681 / CBS 112371)</name>
    <name type="common">Trichophyton mentagrophytes</name>
    <dbReference type="NCBI Taxonomy" id="663331"/>
    <lineage>
        <taxon>Eukaryota</taxon>
        <taxon>Fungi</taxon>
        <taxon>Dikarya</taxon>
        <taxon>Ascomycota</taxon>
        <taxon>Pezizomycotina</taxon>
        <taxon>Eurotiomycetes</taxon>
        <taxon>Eurotiomycetidae</taxon>
        <taxon>Onygenales</taxon>
        <taxon>Arthrodermataceae</taxon>
        <taxon>Trichophyton</taxon>
    </lineage>
</organism>
<evidence type="ECO:0000256" key="2">
    <source>
        <dbReference type="ARBA" id="ARBA00010992"/>
    </source>
</evidence>
<evidence type="ECO:0000256" key="4">
    <source>
        <dbReference type="ARBA" id="ARBA00022692"/>
    </source>
</evidence>
<evidence type="ECO:0000259" key="8">
    <source>
        <dbReference type="PROSITE" id="PS50850"/>
    </source>
</evidence>
<dbReference type="GO" id="GO:0005351">
    <property type="term" value="F:carbohydrate:proton symporter activity"/>
    <property type="evidence" value="ECO:0007669"/>
    <property type="project" value="TreeGrafter"/>
</dbReference>
<dbReference type="PANTHER" id="PTHR48022:SF11">
    <property type="entry name" value="MONOSACCHARIDE TRANSPORTER (HXT8), PUTATIVE (AFU_ORTHOLOGUE AFUA_2G08120)-RELATED"/>
    <property type="match status" value="1"/>
</dbReference>
<dbReference type="RefSeq" id="XP_003016493.1">
    <property type="nucleotide sequence ID" value="XM_003016447.1"/>
</dbReference>
<proteinExistence type="inferred from homology"/>
<dbReference type="InterPro" id="IPR005828">
    <property type="entry name" value="MFS_sugar_transport-like"/>
</dbReference>
<gene>
    <name evidence="9" type="ORF">ARB_04782</name>
</gene>
<feature type="transmembrane region" description="Helical" evidence="7">
    <location>
        <begin position="6"/>
        <end position="24"/>
    </location>
</feature>
<feature type="transmembrane region" description="Helical" evidence="7">
    <location>
        <begin position="170"/>
        <end position="191"/>
    </location>
</feature>
<evidence type="ECO:0000256" key="3">
    <source>
        <dbReference type="ARBA" id="ARBA00022448"/>
    </source>
</evidence>
<evidence type="ECO:0000256" key="6">
    <source>
        <dbReference type="ARBA" id="ARBA00023136"/>
    </source>
</evidence>
<dbReference type="AlphaFoldDB" id="D4AM92"/>
<comment type="subcellular location">
    <subcellularLocation>
        <location evidence="1">Membrane</location>
        <topology evidence="1">Multi-pass membrane protein</topology>
    </subcellularLocation>
</comment>
<keyword evidence="9" id="KW-0762">Sugar transport</keyword>
<dbReference type="Gene3D" id="1.20.1250.20">
    <property type="entry name" value="MFS general substrate transporter like domains"/>
    <property type="match status" value="1"/>
</dbReference>
<comment type="caution">
    <text evidence="9">The sequence shown here is derived from an EMBL/GenBank/DDBJ whole genome shotgun (WGS) entry which is preliminary data.</text>
</comment>
<evidence type="ECO:0000313" key="9">
    <source>
        <dbReference type="EMBL" id="EFE35848.1"/>
    </source>
</evidence>
<dbReference type="eggNOG" id="KOG0254">
    <property type="taxonomic scope" value="Eukaryota"/>
</dbReference>